<evidence type="ECO:0000313" key="8">
    <source>
        <dbReference type="EMBL" id="ADV42272.1"/>
    </source>
</evidence>
<organism evidence="8 9">
    <name type="scientific">Bacteroides helcogenes (strain ATCC 35417 / DSM 20613 / JCM 6297 / CCUG 15421 / P 36-108)</name>
    <dbReference type="NCBI Taxonomy" id="693979"/>
    <lineage>
        <taxon>Bacteria</taxon>
        <taxon>Pseudomonadati</taxon>
        <taxon>Bacteroidota</taxon>
        <taxon>Bacteroidia</taxon>
        <taxon>Bacteroidales</taxon>
        <taxon>Bacteroidaceae</taxon>
        <taxon>Bacteroides</taxon>
    </lineage>
</organism>
<dbReference type="HOGENOM" id="CLU_015553_0_1_10"/>
<comment type="subcellular location">
    <subcellularLocation>
        <location evidence="1">Cell outer membrane</location>
    </subcellularLocation>
</comment>
<dbReference type="AlphaFoldDB" id="E6STR9"/>
<dbReference type="Proteomes" id="UP000008630">
    <property type="component" value="Chromosome"/>
</dbReference>
<dbReference type="Pfam" id="PF14322">
    <property type="entry name" value="SusD-like_3"/>
    <property type="match status" value="1"/>
</dbReference>
<comment type="similarity">
    <text evidence="2">Belongs to the SusD family.</text>
</comment>
<reference key="1">
    <citation type="submission" date="2010-11" db="EMBL/GenBank/DDBJ databases">
        <title>The complete genome of Bacteroides helcogenes P 36-108.</title>
        <authorList>
            <consortium name="US DOE Joint Genome Institute (JGI-PGF)"/>
            <person name="Lucas S."/>
            <person name="Copeland A."/>
            <person name="Lapidus A."/>
            <person name="Bruce D."/>
            <person name="Goodwin L."/>
            <person name="Pitluck S."/>
            <person name="Kyrpides N."/>
            <person name="Mavromatis K."/>
            <person name="Ivanova N."/>
            <person name="Zeytun A."/>
            <person name="Brettin T."/>
            <person name="Detter J.C."/>
            <person name="Tapia R."/>
            <person name="Han C."/>
            <person name="Land M."/>
            <person name="Hauser L."/>
            <person name="Markowitz V."/>
            <person name="Cheng J.-F."/>
            <person name="Hugenholtz P."/>
            <person name="Woyke T."/>
            <person name="Wu D."/>
            <person name="Gronow S."/>
            <person name="Wellnitz S."/>
            <person name="Brambilla E."/>
            <person name="Klenk H.-P."/>
            <person name="Eisen J.A."/>
        </authorList>
    </citation>
    <scope>NUCLEOTIDE SEQUENCE</scope>
    <source>
        <strain>P 36-108</strain>
    </source>
</reference>
<dbReference type="InterPro" id="IPR011990">
    <property type="entry name" value="TPR-like_helical_dom_sf"/>
</dbReference>
<evidence type="ECO:0000256" key="2">
    <source>
        <dbReference type="ARBA" id="ARBA00006275"/>
    </source>
</evidence>
<dbReference type="RefSeq" id="WP_013545889.1">
    <property type="nucleotide sequence ID" value="NC_014933.1"/>
</dbReference>
<keyword evidence="5" id="KW-0998">Cell outer membrane</keyword>
<dbReference type="OrthoDB" id="5694214at2"/>
<dbReference type="Gene3D" id="1.25.40.390">
    <property type="match status" value="1"/>
</dbReference>
<evidence type="ECO:0000256" key="5">
    <source>
        <dbReference type="ARBA" id="ARBA00023237"/>
    </source>
</evidence>
<dbReference type="GO" id="GO:0009279">
    <property type="term" value="C:cell outer membrane"/>
    <property type="evidence" value="ECO:0007669"/>
    <property type="project" value="UniProtKB-SubCell"/>
</dbReference>
<evidence type="ECO:0000256" key="4">
    <source>
        <dbReference type="ARBA" id="ARBA00023136"/>
    </source>
</evidence>
<keyword evidence="9" id="KW-1185">Reference proteome</keyword>
<sequence>MKSKKIHLYAIALSSVLMTTSCNDFLDREPITSITPEQYFKAESELSAYTIAYYTSVFSNYGGYNAGPINDDGDTDNMVVGEANTSLYSEGRWLVPTAKNLNFSMIRVCNYFFEQVLPKYEAGTISGDETNIKQYIGEMYVMRAITYFNLLKQFGDYPIITKVLQDNSEELMEASKRAPRNEVARFIISDLETALTYLNPTDKFNKVRINREMTNLLISRVALYEGTFEKYHKGTGRVPGDDTWPGKNMSYNSGKTFSIDSEIDYFLTKAMTAAATVADAHELTKNNGVMNPEKGVIDGWNPYYNMFSMPDPSTVDEVLMWRDYNSAESITNGWNAYIQEGGNNGMTKSYVNAFLMESGLPIYASSDYKGDATIDQQKANRDGRLQLFLFGESTLLYNNGDNYSTFEAPLVVGLTEHRDRTGFRIRKHFTYDQSQISNGVVGTNGLVLFRAVEAYLNYIEAEYVKNGTLDGKATTYWKTIRERAGIDTDFQKTIDATDLAQEPDWAKYSGSSLVDKTLYNIRRERRCEFIGEGFREDDLHRWRAYDALFEGNMGAYIPEGVNFWTSMYQSESYIDEKDGTSKLIEQAAGKSDANVSNHADSKYLRPYRIIKENNPVWDGYTWKKAHYLYPISTDDMKLTSPDNTIENSVIYQNPYWPTQASAGAIE</sequence>
<dbReference type="Pfam" id="PF07980">
    <property type="entry name" value="SusD_RagB"/>
    <property type="match status" value="1"/>
</dbReference>
<evidence type="ECO:0000256" key="3">
    <source>
        <dbReference type="ARBA" id="ARBA00022729"/>
    </source>
</evidence>
<dbReference type="SUPFAM" id="SSF48452">
    <property type="entry name" value="TPR-like"/>
    <property type="match status" value="1"/>
</dbReference>
<dbReference type="PATRIC" id="fig|693979.3.peg.261"/>
<proteinExistence type="inferred from homology"/>
<evidence type="ECO:0000259" key="7">
    <source>
        <dbReference type="Pfam" id="PF14322"/>
    </source>
</evidence>
<protein>
    <submittedName>
        <fullName evidence="8">RagB/SusD domain protein</fullName>
    </submittedName>
</protein>
<dbReference type="InterPro" id="IPR033985">
    <property type="entry name" value="SusD-like_N"/>
</dbReference>
<accession>E6STR9</accession>
<evidence type="ECO:0000256" key="1">
    <source>
        <dbReference type="ARBA" id="ARBA00004442"/>
    </source>
</evidence>
<reference evidence="8 9" key="2">
    <citation type="journal article" date="2011" name="Stand. Genomic Sci.">
        <title>Complete genome sequence of Bacteroides helcogenes type strain (P 36-108).</title>
        <authorList>
            <person name="Pati A."/>
            <person name="Gronow S."/>
            <person name="Zeytun A."/>
            <person name="Lapidus A."/>
            <person name="Nolan M."/>
            <person name="Hammon N."/>
            <person name="Deshpande S."/>
            <person name="Cheng J.F."/>
            <person name="Tapia R."/>
            <person name="Han C."/>
            <person name="Goodwin L."/>
            <person name="Pitluck S."/>
            <person name="Liolios K."/>
            <person name="Pagani I."/>
            <person name="Ivanova N."/>
            <person name="Mavromatis K."/>
            <person name="Chen A."/>
            <person name="Palaniappan K."/>
            <person name="Land M."/>
            <person name="Hauser L."/>
            <person name="Chang Y.J."/>
            <person name="Jeffries C.D."/>
            <person name="Detter J.C."/>
            <person name="Brambilla E."/>
            <person name="Rohde M."/>
            <person name="Goker M."/>
            <person name="Woyke T."/>
            <person name="Bristow J."/>
            <person name="Eisen J.A."/>
            <person name="Markowitz V."/>
            <person name="Hugenholtz P."/>
            <person name="Kyrpides N.C."/>
            <person name="Klenk H.P."/>
            <person name="Lucas S."/>
        </authorList>
    </citation>
    <scope>NUCLEOTIDE SEQUENCE [LARGE SCALE GENOMIC DNA]</scope>
    <source>
        <strain evidence="9">ATCC 35417 / DSM 20613 / JCM 6297 / CCUG 15421 / P 36-108</strain>
    </source>
</reference>
<keyword evidence="3" id="KW-0732">Signal</keyword>
<feature type="domain" description="RagB/SusD" evidence="6">
    <location>
        <begin position="324"/>
        <end position="656"/>
    </location>
</feature>
<dbReference type="EMBL" id="CP002352">
    <property type="protein sequence ID" value="ADV42272.1"/>
    <property type="molecule type" value="Genomic_DNA"/>
</dbReference>
<dbReference type="eggNOG" id="COG0457">
    <property type="taxonomic scope" value="Bacteria"/>
</dbReference>
<evidence type="ECO:0000313" key="9">
    <source>
        <dbReference type="Proteomes" id="UP000008630"/>
    </source>
</evidence>
<dbReference type="PROSITE" id="PS51257">
    <property type="entry name" value="PROKAR_LIPOPROTEIN"/>
    <property type="match status" value="1"/>
</dbReference>
<keyword evidence="4" id="KW-0472">Membrane</keyword>
<name>E6STR9_BACT6</name>
<dbReference type="STRING" id="693979.Bache_0242"/>
<evidence type="ECO:0000259" key="6">
    <source>
        <dbReference type="Pfam" id="PF07980"/>
    </source>
</evidence>
<dbReference type="InterPro" id="IPR012944">
    <property type="entry name" value="SusD_RagB_dom"/>
</dbReference>
<feature type="domain" description="SusD-like N-terminal" evidence="7">
    <location>
        <begin position="24"/>
        <end position="223"/>
    </location>
</feature>
<gene>
    <name evidence="8" type="ordered locus">Bache_0242</name>
</gene>
<dbReference type="KEGG" id="bhl:Bache_0242"/>